<keyword evidence="10" id="KW-1185">Reference proteome</keyword>
<dbReference type="PANTHER" id="PTHR23092:SF15">
    <property type="entry name" value="INACTIVE NON-CANONICAL POLY(A) RNA POLYMERASE PROTEIN TRF4-2-RELATED"/>
    <property type="match status" value="1"/>
</dbReference>
<dbReference type="InterPro" id="IPR054708">
    <property type="entry name" value="MTPAP-like_central"/>
</dbReference>
<evidence type="ECO:0000313" key="9">
    <source>
        <dbReference type="EMBL" id="OQR78364.1"/>
    </source>
</evidence>
<keyword evidence="6" id="KW-0460">Magnesium</keyword>
<dbReference type="EMBL" id="MNPL01002314">
    <property type="protein sequence ID" value="OQR78364.1"/>
    <property type="molecule type" value="Genomic_DNA"/>
</dbReference>
<dbReference type="AlphaFoldDB" id="A0A1V9XY02"/>
<evidence type="ECO:0000256" key="6">
    <source>
        <dbReference type="ARBA" id="ARBA00022842"/>
    </source>
</evidence>
<comment type="similarity">
    <text evidence="2">Belongs to the DNA polymerase type-B-like family.</text>
</comment>
<dbReference type="Gene3D" id="1.10.1410.10">
    <property type="match status" value="1"/>
</dbReference>
<dbReference type="GO" id="GO:0046872">
    <property type="term" value="F:metal ion binding"/>
    <property type="evidence" value="ECO:0007669"/>
    <property type="project" value="UniProtKB-KW"/>
</dbReference>
<dbReference type="CDD" id="cd05402">
    <property type="entry name" value="NT_PAP_TUTase"/>
    <property type="match status" value="1"/>
</dbReference>
<keyword evidence="4" id="KW-0808">Transferase</keyword>
<name>A0A1V9XY02_9ACAR</name>
<evidence type="ECO:0000256" key="7">
    <source>
        <dbReference type="SAM" id="Phobius"/>
    </source>
</evidence>
<dbReference type="Pfam" id="PF22600">
    <property type="entry name" value="MTPAP-like_central"/>
    <property type="match status" value="1"/>
</dbReference>
<protein>
    <recommendedName>
        <fullName evidence="3">polynucleotide adenylyltransferase</fullName>
        <ecNumber evidence="3">2.7.7.19</ecNumber>
    </recommendedName>
</protein>
<feature type="transmembrane region" description="Helical" evidence="7">
    <location>
        <begin position="166"/>
        <end position="186"/>
    </location>
</feature>
<evidence type="ECO:0000256" key="3">
    <source>
        <dbReference type="ARBA" id="ARBA00012388"/>
    </source>
</evidence>
<dbReference type="GO" id="GO:0005730">
    <property type="term" value="C:nucleolus"/>
    <property type="evidence" value="ECO:0007669"/>
    <property type="project" value="TreeGrafter"/>
</dbReference>
<dbReference type="GO" id="GO:0031499">
    <property type="term" value="C:TRAMP complex"/>
    <property type="evidence" value="ECO:0007669"/>
    <property type="project" value="TreeGrafter"/>
</dbReference>
<keyword evidence="7" id="KW-0812">Transmembrane</keyword>
<proteinExistence type="inferred from homology"/>
<dbReference type="EC" id="2.7.7.19" evidence="3"/>
<dbReference type="InterPro" id="IPR043519">
    <property type="entry name" value="NT_sf"/>
</dbReference>
<dbReference type="GO" id="GO:1990817">
    <property type="term" value="F:poly(A) RNA polymerase activity"/>
    <property type="evidence" value="ECO:0007669"/>
    <property type="project" value="UniProtKB-EC"/>
</dbReference>
<evidence type="ECO:0000256" key="2">
    <source>
        <dbReference type="ARBA" id="ARBA00008593"/>
    </source>
</evidence>
<comment type="caution">
    <text evidence="9">The sequence shown here is derived from an EMBL/GenBank/DDBJ whole genome shotgun (WGS) entry which is preliminary data.</text>
</comment>
<dbReference type="GO" id="GO:0031123">
    <property type="term" value="P:RNA 3'-end processing"/>
    <property type="evidence" value="ECO:0007669"/>
    <property type="project" value="TreeGrafter"/>
</dbReference>
<dbReference type="InParanoid" id="A0A1V9XY02"/>
<evidence type="ECO:0000256" key="1">
    <source>
        <dbReference type="ARBA" id="ARBA00001936"/>
    </source>
</evidence>
<dbReference type="PANTHER" id="PTHR23092">
    <property type="entry name" value="POLY(A) RNA POLYMERASE"/>
    <property type="match status" value="1"/>
</dbReference>
<dbReference type="Gene3D" id="3.30.460.10">
    <property type="entry name" value="Beta Polymerase, domain 2"/>
    <property type="match status" value="1"/>
</dbReference>
<accession>A0A1V9XY02</accession>
<keyword evidence="7" id="KW-1133">Transmembrane helix</keyword>
<keyword evidence="7" id="KW-0472">Membrane</keyword>
<feature type="domain" description="Poly(A) RNA polymerase mitochondrial-like central palm" evidence="8">
    <location>
        <begin position="9"/>
        <end position="135"/>
    </location>
</feature>
<dbReference type="OrthoDB" id="273917at2759"/>
<organism evidence="9 10">
    <name type="scientific">Tropilaelaps mercedesae</name>
    <dbReference type="NCBI Taxonomy" id="418985"/>
    <lineage>
        <taxon>Eukaryota</taxon>
        <taxon>Metazoa</taxon>
        <taxon>Ecdysozoa</taxon>
        <taxon>Arthropoda</taxon>
        <taxon>Chelicerata</taxon>
        <taxon>Arachnida</taxon>
        <taxon>Acari</taxon>
        <taxon>Parasitiformes</taxon>
        <taxon>Mesostigmata</taxon>
        <taxon>Gamasina</taxon>
        <taxon>Dermanyssoidea</taxon>
        <taxon>Laelapidae</taxon>
        <taxon>Tropilaelaps</taxon>
    </lineage>
</organism>
<dbReference type="Proteomes" id="UP000192247">
    <property type="component" value="Unassembled WGS sequence"/>
</dbReference>
<dbReference type="InterPro" id="IPR045862">
    <property type="entry name" value="Trf4-like"/>
</dbReference>
<dbReference type="SUPFAM" id="SSF81301">
    <property type="entry name" value="Nucleotidyltransferase"/>
    <property type="match status" value="1"/>
</dbReference>
<dbReference type="STRING" id="418985.A0A1V9XY02"/>
<evidence type="ECO:0000259" key="8">
    <source>
        <dbReference type="Pfam" id="PF22600"/>
    </source>
</evidence>
<dbReference type="FunFam" id="3.30.460.10:FF:000006">
    <property type="entry name" value="non-canonical poly(A) RNA polymerase PAPD5"/>
    <property type="match status" value="1"/>
</dbReference>
<keyword evidence="5" id="KW-0479">Metal-binding</keyword>
<evidence type="ECO:0000256" key="4">
    <source>
        <dbReference type="ARBA" id="ARBA00022679"/>
    </source>
</evidence>
<comment type="cofactor">
    <cofactor evidence="1">
        <name>Mn(2+)</name>
        <dbReference type="ChEBI" id="CHEBI:29035"/>
    </cofactor>
</comment>
<dbReference type="SUPFAM" id="SSF81631">
    <property type="entry name" value="PAP/OAS1 substrate-binding domain"/>
    <property type="match status" value="1"/>
</dbReference>
<dbReference type="GO" id="GO:0043634">
    <property type="term" value="P:polyadenylation-dependent ncRNA catabolic process"/>
    <property type="evidence" value="ECO:0007669"/>
    <property type="project" value="TreeGrafter"/>
</dbReference>
<dbReference type="GO" id="GO:0003729">
    <property type="term" value="F:mRNA binding"/>
    <property type="evidence" value="ECO:0007669"/>
    <property type="project" value="TreeGrafter"/>
</dbReference>
<sequence length="227" mass="26469">MFLYLFIRLTEEIEDFYKYISPTKAEHDARNIIVHRIKKIIKDEWPHAQLEVFGSFRTDLYLPTGDIDLVIKGNWGQIPPLYDLERLLIDREVCDRPSLRVLDKATVPLIKFRDRYTEIAVDISLNQVNCVKAAEFVSDSCLQFPCLSPLTMVLKQFLSERNLNEVFFGGLSSYSLVLMILNFLLLHNDKDMVRSPKANLGQLLLDFLDLFGDKFDYEKYGECKFVQ</sequence>
<reference evidence="9 10" key="1">
    <citation type="journal article" date="2017" name="Gigascience">
        <title>Draft genome of the honey bee ectoparasitic mite, Tropilaelaps mercedesae, is shaped by the parasitic life history.</title>
        <authorList>
            <person name="Dong X."/>
            <person name="Armstrong S.D."/>
            <person name="Xia D."/>
            <person name="Makepeace B.L."/>
            <person name="Darby A.C."/>
            <person name="Kadowaki T."/>
        </authorList>
    </citation>
    <scope>NUCLEOTIDE SEQUENCE [LARGE SCALE GENOMIC DNA]</scope>
    <source>
        <strain evidence="9">Wuxi-XJTLU</strain>
    </source>
</reference>
<gene>
    <name evidence="9" type="ORF">BIW11_02745</name>
</gene>
<evidence type="ECO:0000256" key="5">
    <source>
        <dbReference type="ARBA" id="ARBA00022723"/>
    </source>
</evidence>
<evidence type="ECO:0000313" key="10">
    <source>
        <dbReference type="Proteomes" id="UP000192247"/>
    </source>
</evidence>